<dbReference type="InterPro" id="IPR003838">
    <property type="entry name" value="ABC3_permease_C"/>
</dbReference>
<dbReference type="GO" id="GO:0022857">
    <property type="term" value="F:transmembrane transporter activity"/>
    <property type="evidence" value="ECO:0007669"/>
    <property type="project" value="TreeGrafter"/>
</dbReference>
<keyword evidence="11" id="KW-1185">Reference proteome</keyword>
<evidence type="ECO:0000259" key="8">
    <source>
        <dbReference type="Pfam" id="PF02687"/>
    </source>
</evidence>
<dbReference type="InterPro" id="IPR025857">
    <property type="entry name" value="MacB_PCD"/>
</dbReference>
<dbReference type="Pfam" id="PF12704">
    <property type="entry name" value="MacB_PCD"/>
    <property type="match status" value="1"/>
</dbReference>
<dbReference type="GeneID" id="95326095"/>
<keyword evidence="2" id="KW-1003">Cell membrane</keyword>
<feature type="transmembrane region" description="Helical" evidence="7">
    <location>
        <begin position="309"/>
        <end position="335"/>
    </location>
</feature>
<evidence type="ECO:0000256" key="2">
    <source>
        <dbReference type="ARBA" id="ARBA00022475"/>
    </source>
</evidence>
<feature type="domain" description="ABC3 transporter permease C-terminal" evidence="8">
    <location>
        <begin position="257"/>
        <end position="376"/>
    </location>
</feature>
<evidence type="ECO:0000256" key="5">
    <source>
        <dbReference type="ARBA" id="ARBA00023136"/>
    </source>
</evidence>
<dbReference type="PANTHER" id="PTHR30572:SF4">
    <property type="entry name" value="ABC TRANSPORTER PERMEASE YTRF"/>
    <property type="match status" value="1"/>
</dbReference>
<feature type="transmembrane region" description="Helical" evidence="7">
    <location>
        <begin position="755"/>
        <end position="780"/>
    </location>
</feature>
<feature type="transmembrane region" description="Helical" evidence="7">
    <location>
        <begin position="800"/>
        <end position="820"/>
    </location>
</feature>
<evidence type="ECO:0000256" key="7">
    <source>
        <dbReference type="SAM" id="Phobius"/>
    </source>
</evidence>
<feature type="domain" description="MacB-like periplasmic core" evidence="9">
    <location>
        <begin position="16"/>
        <end position="223"/>
    </location>
</feature>
<keyword evidence="3 7" id="KW-0812">Transmembrane</keyword>
<feature type="transmembrane region" description="Helical" evidence="7">
    <location>
        <begin position="425"/>
        <end position="449"/>
    </location>
</feature>
<comment type="similarity">
    <text evidence="6">Belongs to the ABC-4 integral membrane protein family.</text>
</comment>
<keyword evidence="4 7" id="KW-1133">Transmembrane helix</keyword>
<dbReference type="AlphaFoldDB" id="A0A2A3YIX1"/>
<evidence type="ECO:0000259" key="9">
    <source>
        <dbReference type="Pfam" id="PF12704"/>
    </source>
</evidence>
<reference evidence="10 11" key="1">
    <citation type="journal article" date="2017" name="Elife">
        <title>Extensive horizontal gene transfer in cheese-associated bacteria.</title>
        <authorList>
            <person name="Bonham K.S."/>
            <person name="Wolfe B.E."/>
            <person name="Dutton R.J."/>
        </authorList>
    </citation>
    <scope>NUCLEOTIDE SEQUENCE [LARGE SCALE GENOMIC DNA]</scope>
    <source>
        <strain evidence="10 11">341_9</strain>
    </source>
</reference>
<name>A0A2A3YIX1_9MICO</name>
<dbReference type="PANTHER" id="PTHR30572">
    <property type="entry name" value="MEMBRANE COMPONENT OF TRANSPORTER-RELATED"/>
    <property type="match status" value="1"/>
</dbReference>
<evidence type="ECO:0000313" key="11">
    <source>
        <dbReference type="Proteomes" id="UP000218598"/>
    </source>
</evidence>
<sequence length="838" mass="85941">MARRTPVKLTPLRRHFAAVLTIALSCTFVAVMVLAGNLMQSSLRSQAAQQFDGADLQIERPLSDEDWSSEDPLDPPEVPGADAVWPQLMDYIQLDSPDGDGVFLTTAMLPPGDAGERYLSEGRAATSDSEVVLDASAADQLGVTLDDTVVQPADFSPSGTEQELTVVGIAPTADGAAFGGTPRVLVSEADAQTLLGPTAGTITDKWLATVPEGTDPADVAADASAGDLTVRTVDEAEEEAAGQFMQGFGALAMVLAVFVVIALFTSAVVIANTFAVTIAQRTRSLALLRTLGATRSQVRSVVLRESLTVGLVGSLLGVLGGHLLAQAALAAAAGIGWMDGLVLVPVSLWSVLLPIFAGVAITLGASFAPMRSATKVAPLQALRPAPPAQQRGLGVRGILGLVAVVLGIAVMAGGTALALTSDAAALGILLAMVGGVLSFTGVLMTLVIATRPLSALAGRIVGRLGGLPARIAGANVARNPRRSAATIAALLIGTTLMTMMAVGARTAEATLTSELDSRRPIDLVVSAAEMPEDAAEKTAEIDGMDSAHAAARGDIDVDVEEPMTLYGADPETVREVSHRPEMADELSDGIVLLGEERAERFDVTDGEVLQVQGADGAEHELTVQVDANLQMSLVTPATLEQLLGKSTDPVVLGDFADPGTAAREGITALDLVDAVNQQISGEGYSEASADFGGTERESYAQILSILLGITIALLAVAVLVALVGVANTLSLGVIERTGENALLRALGTTRRQMRAMLGWEGVLLALVGAVLGIVLGSVYGVLGINALLGSTYPVSITIPWGQLGLVLVLALLAGVLASVLPGRAAARTAPAAALADAD</sequence>
<dbReference type="InterPro" id="IPR050250">
    <property type="entry name" value="Macrolide_Exporter_MacB"/>
</dbReference>
<organism evidence="10 11">
    <name type="scientific">Brachybacterium alimentarium</name>
    <dbReference type="NCBI Taxonomy" id="47845"/>
    <lineage>
        <taxon>Bacteria</taxon>
        <taxon>Bacillati</taxon>
        <taxon>Actinomycetota</taxon>
        <taxon>Actinomycetes</taxon>
        <taxon>Micrococcales</taxon>
        <taxon>Dermabacteraceae</taxon>
        <taxon>Brachybacterium</taxon>
    </lineage>
</organism>
<evidence type="ECO:0000313" key="10">
    <source>
        <dbReference type="EMBL" id="PCC39231.1"/>
    </source>
</evidence>
<evidence type="ECO:0000256" key="4">
    <source>
        <dbReference type="ARBA" id="ARBA00022989"/>
    </source>
</evidence>
<feature type="domain" description="ABC3 transporter permease C-terminal" evidence="8">
    <location>
        <begin position="712"/>
        <end position="829"/>
    </location>
</feature>
<evidence type="ECO:0000256" key="3">
    <source>
        <dbReference type="ARBA" id="ARBA00022692"/>
    </source>
</evidence>
<feature type="transmembrane region" description="Helical" evidence="7">
    <location>
        <begin position="484"/>
        <end position="504"/>
    </location>
</feature>
<gene>
    <name evidence="10" type="ORF">CIK66_10170</name>
</gene>
<keyword evidence="5 7" id="KW-0472">Membrane</keyword>
<dbReference type="GO" id="GO:0005886">
    <property type="term" value="C:plasma membrane"/>
    <property type="evidence" value="ECO:0007669"/>
    <property type="project" value="UniProtKB-SubCell"/>
</dbReference>
<accession>A0A2A3YIX1</accession>
<evidence type="ECO:0000256" key="6">
    <source>
        <dbReference type="ARBA" id="ARBA00038076"/>
    </source>
</evidence>
<feature type="transmembrane region" description="Helical" evidence="7">
    <location>
        <begin position="398"/>
        <end position="419"/>
    </location>
</feature>
<feature type="transmembrane region" description="Helical" evidence="7">
    <location>
        <begin position="248"/>
        <end position="279"/>
    </location>
</feature>
<dbReference type="Proteomes" id="UP000218598">
    <property type="component" value="Unassembled WGS sequence"/>
</dbReference>
<protein>
    <submittedName>
        <fullName evidence="10">ABC transporter permease</fullName>
    </submittedName>
</protein>
<comment type="subcellular location">
    <subcellularLocation>
        <location evidence="1">Cell membrane</location>
        <topology evidence="1">Multi-pass membrane protein</topology>
    </subcellularLocation>
</comment>
<dbReference type="Pfam" id="PF02687">
    <property type="entry name" value="FtsX"/>
    <property type="match status" value="2"/>
</dbReference>
<comment type="caution">
    <text evidence="10">The sequence shown here is derived from an EMBL/GenBank/DDBJ whole genome shotgun (WGS) entry which is preliminary data.</text>
</comment>
<feature type="transmembrane region" description="Helical" evidence="7">
    <location>
        <begin position="705"/>
        <end position="734"/>
    </location>
</feature>
<evidence type="ECO:0000256" key="1">
    <source>
        <dbReference type="ARBA" id="ARBA00004651"/>
    </source>
</evidence>
<dbReference type="PROSITE" id="PS51257">
    <property type="entry name" value="PROKAR_LIPOPROTEIN"/>
    <property type="match status" value="1"/>
</dbReference>
<dbReference type="EMBL" id="NRGR01000016">
    <property type="protein sequence ID" value="PCC39231.1"/>
    <property type="molecule type" value="Genomic_DNA"/>
</dbReference>
<dbReference type="OrthoDB" id="9780560at2"/>
<dbReference type="RefSeq" id="WP_096163486.1">
    <property type="nucleotide sequence ID" value="NZ_JBQCXU010000035.1"/>
</dbReference>
<proteinExistence type="inferred from homology"/>
<feature type="transmembrane region" description="Helical" evidence="7">
    <location>
        <begin position="347"/>
        <end position="368"/>
    </location>
</feature>